<dbReference type="Pfam" id="PF07452">
    <property type="entry name" value="CHRD"/>
    <property type="match status" value="1"/>
</dbReference>
<dbReference type="Proteomes" id="UP001221558">
    <property type="component" value="Chromosome"/>
</dbReference>
<organism evidence="2 3">
    <name type="scientific">Sphingobacterium oryzagri</name>
    <dbReference type="NCBI Taxonomy" id="3025669"/>
    <lineage>
        <taxon>Bacteria</taxon>
        <taxon>Pseudomonadati</taxon>
        <taxon>Bacteroidota</taxon>
        <taxon>Sphingobacteriia</taxon>
        <taxon>Sphingobacteriales</taxon>
        <taxon>Sphingobacteriaceae</taxon>
        <taxon>Sphingobacterium</taxon>
    </lineage>
</organism>
<name>A0ABY7WG76_9SPHI</name>
<dbReference type="InterPro" id="IPR010895">
    <property type="entry name" value="CHRD"/>
</dbReference>
<evidence type="ECO:0000259" key="1">
    <source>
        <dbReference type="SMART" id="SM00754"/>
    </source>
</evidence>
<feature type="domain" description="CHRD" evidence="1">
    <location>
        <begin position="46"/>
        <end position="163"/>
    </location>
</feature>
<gene>
    <name evidence="2" type="ORF">PQ465_20405</name>
</gene>
<accession>A0ABY7WG76</accession>
<dbReference type="PROSITE" id="PS51257">
    <property type="entry name" value="PROKAR_LIPOPROTEIN"/>
    <property type="match status" value="1"/>
</dbReference>
<reference evidence="2 3" key="1">
    <citation type="submission" date="2023-02" db="EMBL/GenBank/DDBJ databases">
        <title>Genome sequence of Sphingobacterium sp. KACC 22765.</title>
        <authorList>
            <person name="Kim S."/>
            <person name="Heo J."/>
            <person name="Kwon S.-W."/>
        </authorList>
    </citation>
    <scope>NUCLEOTIDE SEQUENCE [LARGE SCALE GENOMIC DNA]</scope>
    <source>
        <strain evidence="2 3">KACC 22765</strain>
    </source>
</reference>
<evidence type="ECO:0000313" key="3">
    <source>
        <dbReference type="Proteomes" id="UP001221558"/>
    </source>
</evidence>
<dbReference type="EMBL" id="CP117880">
    <property type="protein sequence ID" value="WDF68644.1"/>
    <property type="molecule type" value="Genomic_DNA"/>
</dbReference>
<evidence type="ECO:0000313" key="2">
    <source>
        <dbReference type="EMBL" id="WDF68644.1"/>
    </source>
</evidence>
<sequence>MKKISLHILFNFRLPLFAPFFLCVALLWASCKKEYTTSHEFVEYTETFFLTGNNPLINDPNGTSRATAKLWLMTNNELYYDVYFTVLEAPNVPTNLQIVAGQMASPGEVILLLESHTFSNTNSAQGKVELTAQQKERILAKNFHVVCQSNGRPNGLVAANATSN</sequence>
<dbReference type="SMART" id="SM00754">
    <property type="entry name" value="CHRD"/>
    <property type="match status" value="1"/>
</dbReference>
<dbReference type="RefSeq" id="WP_274267377.1">
    <property type="nucleotide sequence ID" value="NZ_CP117880.1"/>
</dbReference>
<proteinExistence type="predicted"/>
<protein>
    <submittedName>
        <fullName evidence="2">CHRD domain-containing protein</fullName>
    </submittedName>
</protein>
<keyword evidence="3" id="KW-1185">Reference proteome</keyword>